<dbReference type="Gene3D" id="3.40.50.880">
    <property type="match status" value="1"/>
</dbReference>
<dbReference type="KEGG" id="pfj:MYCFIDRAFT_33518"/>
<evidence type="ECO:0000313" key="2">
    <source>
        <dbReference type="EMBL" id="EME78036.1"/>
    </source>
</evidence>
<accession>M3A0V1</accession>
<dbReference type="EMBL" id="KB446564">
    <property type="protein sequence ID" value="EME78036.1"/>
    <property type="molecule type" value="Genomic_DNA"/>
</dbReference>
<protein>
    <recommendedName>
        <fullName evidence="1">DJ-1/PfpI domain-containing protein</fullName>
    </recommendedName>
</protein>
<evidence type="ECO:0000259" key="1">
    <source>
        <dbReference type="Pfam" id="PF01965"/>
    </source>
</evidence>
<keyword evidence="3" id="KW-1185">Reference proteome</keyword>
<dbReference type="PANTHER" id="PTHR43130:SF3">
    <property type="entry name" value="HTH-TYPE TRANSCRIPTIONAL REGULATOR RV1931C"/>
    <property type="match status" value="1"/>
</dbReference>
<organism evidence="2 3">
    <name type="scientific">Pseudocercospora fijiensis (strain CIRAD86)</name>
    <name type="common">Black leaf streak disease fungus</name>
    <name type="synonym">Mycosphaerella fijiensis</name>
    <dbReference type="NCBI Taxonomy" id="383855"/>
    <lineage>
        <taxon>Eukaryota</taxon>
        <taxon>Fungi</taxon>
        <taxon>Dikarya</taxon>
        <taxon>Ascomycota</taxon>
        <taxon>Pezizomycotina</taxon>
        <taxon>Dothideomycetes</taxon>
        <taxon>Dothideomycetidae</taxon>
        <taxon>Mycosphaerellales</taxon>
        <taxon>Mycosphaerellaceae</taxon>
        <taxon>Pseudocercospora</taxon>
    </lineage>
</organism>
<dbReference type="GeneID" id="19338926"/>
<dbReference type="RefSeq" id="XP_007931233.1">
    <property type="nucleotide sequence ID" value="XM_007933042.1"/>
</dbReference>
<dbReference type="VEuPathDB" id="FungiDB:MYCFIDRAFT_33518"/>
<gene>
    <name evidence="2" type="ORF">MYCFIDRAFT_33518</name>
</gene>
<sequence>MPTKRLEILAIAFAGLNIMDLTGPSEVFGSSRIPTRERRITIASSQDTIASSEGIILKRQVSLLELLATKSDGSIELSRYEILVMPGAPPGNVQKAIEDDENLLAVLRTFAGFGSSGGRHRWILSVCTGAAFLGTIGALSGKTATCHWSYLDTLREICRANNAPGEETNVVRKRWVDTGRSPTGVRIITAGGVSCGIDAALWILSELFSMEKAREVAKGMDYDWKFGKNEFTEGWVV</sequence>
<dbReference type="PANTHER" id="PTHR43130">
    <property type="entry name" value="ARAC-FAMILY TRANSCRIPTIONAL REGULATOR"/>
    <property type="match status" value="1"/>
</dbReference>
<feature type="domain" description="DJ-1/PfpI" evidence="1">
    <location>
        <begin position="8"/>
        <end position="183"/>
    </location>
</feature>
<dbReference type="HOGENOM" id="CLU_000445_44_1_1"/>
<dbReference type="Proteomes" id="UP000016932">
    <property type="component" value="Unassembled WGS sequence"/>
</dbReference>
<proteinExistence type="predicted"/>
<dbReference type="OrthoDB" id="543156at2759"/>
<dbReference type="AlphaFoldDB" id="M3A0V1"/>
<dbReference type="SUPFAM" id="SSF52317">
    <property type="entry name" value="Class I glutamine amidotransferase-like"/>
    <property type="match status" value="1"/>
</dbReference>
<dbReference type="STRING" id="383855.M3A0V1"/>
<dbReference type="eggNOG" id="ENOG502S8W8">
    <property type="taxonomic scope" value="Eukaryota"/>
</dbReference>
<reference evidence="2 3" key="1">
    <citation type="journal article" date="2012" name="PLoS Pathog.">
        <title>Diverse lifestyles and strategies of plant pathogenesis encoded in the genomes of eighteen Dothideomycetes fungi.</title>
        <authorList>
            <person name="Ohm R.A."/>
            <person name="Feau N."/>
            <person name="Henrissat B."/>
            <person name="Schoch C.L."/>
            <person name="Horwitz B.A."/>
            <person name="Barry K.W."/>
            <person name="Condon B.J."/>
            <person name="Copeland A.C."/>
            <person name="Dhillon B."/>
            <person name="Glaser F."/>
            <person name="Hesse C.N."/>
            <person name="Kosti I."/>
            <person name="LaButti K."/>
            <person name="Lindquist E.A."/>
            <person name="Lucas S."/>
            <person name="Salamov A.A."/>
            <person name="Bradshaw R.E."/>
            <person name="Ciuffetti L."/>
            <person name="Hamelin R.C."/>
            <person name="Kema G.H.J."/>
            <person name="Lawrence C."/>
            <person name="Scott J.A."/>
            <person name="Spatafora J.W."/>
            <person name="Turgeon B.G."/>
            <person name="de Wit P.J.G.M."/>
            <person name="Zhong S."/>
            <person name="Goodwin S.B."/>
            <person name="Grigoriev I.V."/>
        </authorList>
    </citation>
    <scope>NUCLEOTIDE SEQUENCE [LARGE SCALE GENOMIC DNA]</scope>
    <source>
        <strain evidence="2 3">CIRAD86</strain>
    </source>
</reference>
<dbReference type="InterPro" id="IPR029062">
    <property type="entry name" value="Class_I_gatase-like"/>
</dbReference>
<evidence type="ECO:0000313" key="3">
    <source>
        <dbReference type="Proteomes" id="UP000016932"/>
    </source>
</evidence>
<dbReference type="InterPro" id="IPR052158">
    <property type="entry name" value="INH-QAR"/>
</dbReference>
<dbReference type="Pfam" id="PF01965">
    <property type="entry name" value="DJ-1_PfpI"/>
    <property type="match status" value="1"/>
</dbReference>
<name>M3A0V1_PSEFD</name>
<dbReference type="InterPro" id="IPR002818">
    <property type="entry name" value="DJ-1/PfpI"/>
</dbReference>